<dbReference type="Gene3D" id="1.10.287.110">
    <property type="entry name" value="DnaJ domain"/>
    <property type="match status" value="1"/>
</dbReference>
<proteinExistence type="predicted"/>
<reference evidence="5" key="4">
    <citation type="submission" date="2019-05" db="EMBL/GenBank/DDBJ databases">
        <authorList>
            <consortium name="Pathogen Informatics"/>
        </authorList>
    </citation>
    <scope>NUCLEOTIDE SEQUENCE</scope>
    <source>
        <strain evidence="5">17X</strain>
    </source>
</reference>
<evidence type="ECO:0000259" key="3">
    <source>
        <dbReference type="PROSITE" id="PS50076"/>
    </source>
</evidence>
<dbReference type="PANTHER" id="PTHR44360">
    <property type="entry name" value="DNAJ HOMOLOG SUBFAMILY B MEMBER 9"/>
    <property type="match status" value="1"/>
</dbReference>
<reference evidence="6 7" key="1">
    <citation type="journal article" date="2014" name="BMC Biol.">
        <title>A comprehensive evaluation of rodent malaria parasite genomes and gene expression.</title>
        <authorList>
            <person name="Otto T.D."/>
            <person name="Bohme U."/>
            <person name="Jackson A.P."/>
            <person name="Hunt M."/>
            <person name="Franke-Fayard B."/>
            <person name="Hoeijmakers W.A."/>
            <person name="Religa A.A."/>
            <person name="Robertson L."/>
            <person name="Sanders M."/>
            <person name="Ogun S.A."/>
            <person name="Cunningham D."/>
            <person name="Erhart A."/>
            <person name="Billker O."/>
            <person name="Khan S.M."/>
            <person name="Stunnenberg H.G."/>
            <person name="Langhorne J."/>
            <person name="Holder A.A."/>
            <person name="Waters A.P."/>
            <person name="Newbold C.I."/>
            <person name="Pain A."/>
            <person name="Berriman M."/>
            <person name="Janse C.J."/>
        </authorList>
    </citation>
    <scope>NUCLEOTIDE SEQUENCE [LARGE SCALE GENOMIC DNA]</scope>
    <source>
        <strain evidence="5 6">17X</strain>
        <strain evidence="4 7">YM</strain>
    </source>
</reference>
<evidence type="ECO:0000256" key="2">
    <source>
        <dbReference type="SAM" id="Phobius"/>
    </source>
</evidence>
<dbReference type="VEuPathDB" id="PlasmoDB:Py17XNL_001002349"/>
<dbReference type="SUPFAM" id="SSF46565">
    <property type="entry name" value="Chaperone J-domain"/>
    <property type="match status" value="1"/>
</dbReference>
<dbReference type="EMBL" id="LM993664">
    <property type="protein sequence ID" value="VTZ79037.1"/>
    <property type="molecule type" value="Genomic_DNA"/>
</dbReference>
<organism evidence="4 7">
    <name type="scientific">Plasmodium yoelii</name>
    <dbReference type="NCBI Taxonomy" id="5861"/>
    <lineage>
        <taxon>Eukaryota</taxon>
        <taxon>Sar</taxon>
        <taxon>Alveolata</taxon>
        <taxon>Apicomplexa</taxon>
        <taxon>Aconoidasida</taxon>
        <taxon>Haemosporida</taxon>
        <taxon>Plasmodiidae</taxon>
        <taxon>Plasmodium</taxon>
        <taxon>Plasmodium (Vinckeia)</taxon>
    </lineage>
</organism>
<dbReference type="Pfam" id="PF00226">
    <property type="entry name" value="DnaJ"/>
    <property type="match status" value="1"/>
</dbReference>
<dbReference type="PROSITE" id="PS50076">
    <property type="entry name" value="DNAJ_2"/>
    <property type="match status" value="1"/>
</dbReference>
<reference evidence="5" key="2">
    <citation type="submission" date="2014-05" db="EMBL/GenBank/DDBJ databases">
        <authorList>
            <person name="Aslett M.A."/>
            <person name="De Silva N."/>
        </authorList>
    </citation>
    <scope>NUCLEOTIDE SEQUENCE</scope>
    <source>
        <strain evidence="5">17X</strain>
    </source>
</reference>
<name>A0A077YG17_PLAYE</name>
<dbReference type="GO" id="GO:0036503">
    <property type="term" value="P:ERAD pathway"/>
    <property type="evidence" value="ECO:0007669"/>
    <property type="project" value="TreeGrafter"/>
</dbReference>
<dbReference type="EMBL" id="LK934638">
    <property type="protein sequence ID" value="CDU85142.1"/>
    <property type="molecule type" value="Genomic_DNA"/>
</dbReference>
<protein>
    <submittedName>
        <fullName evidence="4">DnaJ protein, putative</fullName>
    </submittedName>
</protein>
<dbReference type="Proteomes" id="UP000072874">
    <property type="component" value="Chromosome 10"/>
</dbReference>
<sequence length="381" mass="45065">MEDIIIYMIIIAPLTRWIIGPNRPWNKGKREYGVFIALFILFCVAAYELKKPEQNAYEILNVNTHASTGEIRQSFRQLSRKYHPDKNKEPDAFDKFNKIREAYEILSNDKKKYNYDRFGDFQGSDITSFFYIEIIIIAIFQFAISFIFGFLYTYGRDNEKYRVLICLYISLNFCLELILRFSSESTEFLAFWPLFNHYTPFERIKAIKALVPLFMNIILFIDIYLIEDDIGVYALTFCEYIFKKNLKIVKNYNDAVLFCAKLVDGKLDRHSNFSWRPKEEHTYIENVQELTDDQTYDKKCDKDDIFYKLLHTIVETNKENVDLQVPKKELCRRFDWSQSYISSILAKNEQEKDIEEGNASKGVMFSAILYIIGIVSHLLSK</sequence>
<dbReference type="KEGG" id="pyo:PY17X_1031200"/>
<dbReference type="RefSeq" id="XP_022813366.1">
    <property type="nucleotide sequence ID" value="XM_022956309.1"/>
</dbReference>
<dbReference type="PROSITE" id="PS00636">
    <property type="entry name" value="DNAJ_1"/>
    <property type="match status" value="1"/>
</dbReference>
<dbReference type="AlphaFoldDB" id="A0A077YG17"/>
<keyword evidence="2" id="KW-1133">Transmembrane helix</keyword>
<evidence type="ECO:0000313" key="4">
    <source>
        <dbReference type="EMBL" id="CDU85142.1"/>
    </source>
</evidence>
<keyword evidence="2" id="KW-0812">Transmembrane</keyword>
<feature type="transmembrane region" description="Helical" evidence="2">
    <location>
        <begin position="362"/>
        <end position="379"/>
    </location>
</feature>
<dbReference type="GeneID" id="3791425"/>
<dbReference type="OMA" id="KREYGVY"/>
<evidence type="ECO:0000313" key="7">
    <source>
        <dbReference type="Proteomes" id="UP000072904"/>
    </source>
</evidence>
<keyword evidence="1" id="KW-0143">Chaperone</keyword>
<dbReference type="InterPro" id="IPR018253">
    <property type="entry name" value="DnaJ_domain_CS"/>
</dbReference>
<dbReference type="PRINTS" id="PR00625">
    <property type="entry name" value="JDOMAIN"/>
</dbReference>
<accession>A0A077YG17</accession>
<evidence type="ECO:0000256" key="1">
    <source>
        <dbReference type="ARBA" id="ARBA00023186"/>
    </source>
</evidence>
<dbReference type="SMART" id="SM00271">
    <property type="entry name" value="DnaJ"/>
    <property type="match status" value="1"/>
</dbReference>
<dbReference type="VEuPathDB" id="PlasmoDB:PYYM_1030900"/>
<dbReference type="GO" id="GO:0051787">
    <property type="term" value="F:misfolded protein binding"/>
    <property type="evidence" value="ECO:0007669"/>
    <property type="project" value="TreeGrafter"/>
</dbReference>
<evidence type="ECO:0000313" key="6">
    <source>
        <dbReference type="Proteomes" id="UP000072874"/>
    </source>
</evidence>
<dbReference type="InterPro" id="IPR051948">
    <property type="entry name" value="Hsp70_co-chaperone_J-domain"/>
</dbReference>
<feature type="domain" description="J" evidence="3">
    <location>
        <begin position="55"/>
        <end position="119"/>
    </location>
</feature>
<dbReference type="OrthoDB" id="10250354at2759"/>
<dbReference type="CDD" id="cd06257">
    <property type="entry name" value="DnaJ"/>
    <property type="match status" value="1"/>
</dbReference>
<dbReference type="VEuPathDB" id="PlasmoDB:PY05607"/>
<keyword evidence="2" id="KW-0472">Membrane</keyword>
<feature type="transmembrane region" description="Helical" evidence="2">
    <location>
        <begin position="203"/>
        <end position="225"/>
    </location>
</feature>
<feature type="transmembrane region" description="Helical" evidence="2">
    <location>
        <begin position="129"/>
        <end position="151"/>
    </location>
</feature>
<evidence type="ECO:0000313" key="5">
    <source>
        <dbReference type="EMBL" id="VTZ79037.1"/>
    </source>
</evidence>
<dbReference type="InterPro" id="IPR036869">
    <property type="entry name" value="J_dom_sf"/>
</dbReference>
<dbReference type="GO" id="GO:0051087">
    <property type="term" value="F:protein-folding chaperone binding"/>
    <property type="evidence" value="ECO:0007669"/>
    <property type="project" value="TreeGrafter"/>
</dbReference>
<dbReference type="InterPro" id="IPR001623">
    <property type="entry name" value="DnaJ_domain"/>
</dbReference>
<feature type="transmembrane region" description="Helical" evidence="2">
    <location>
        <begin position="32"/>
        <end position="49"/>
    </location>
</feature>
<dbReference type="Proteomes" id="UP000072904">
    <property type="component" value="Chromosome 10"/>
</dbReference>
<reference evidence="4" key="3">
    <citation type="submission" date="2014-05" db="EMBL/GenBank/DDBJ databases">
        <authorList>
            <person name="Aslett A.Martin."/>
            <person name="De Silva Nishadi"/>
        </authorList>
    </citation>
    <scope>NUCLEOTIDE SEQUENCE</scope>
    <source>
        <strain evidence="4">YM</strain>
    </source>
</reference>
<dbReference type="PANTHER" id="PTHR44360:SF1">
    <property type="entry name" value="DNAJ HOMOLOG SUBFAMILY B MEMBER 9"/>
    <property type="match status" value="1"/>
</dbReference>
<gene>
    <name evidence="5" type="ORF">PY17X_1031200</name>
    <name evidence="4" type="ORF">PYYM_1030900</name>
</gene>
<dbReference type="VEuPathDB" id="PlasmoDB:PY17X_1031200"/>
<dbReference type="GO" id="GO:0005783">
    <property type="term" value="C:endoplasmic reticulum"/>
    <property type="evidence" value="ECO:0007669"/>
    <property type="project" value="TreeGrafter"/>
</dbReference>